<reference evidence="2 3" key="1">
    <citation type="journal article" date="2018" name="Nat. Ecol. Evol.">
        <title>Pezizomycetes genomes reveal the molecular basis of ectomycorrhizal truffle lifestyle.</title>
        <authorList>
            <person name="Murat C."/>
            <person name="Payen T."/>
            <person name="Noel B."/>
            <person name="Kuo A."/>
            <person name="Morin E."/>
            <person name="Chen J."/>
            <person name="Kohler A."/>
            <person name="Krizsan K."/>
            <person name="Balestrini R."/>
            <person name="Da Silva C."/>
            <person name="Montanini B."/>
            <person name="Hainaut M."/>
            <person name="Levati E."/>
            <person name="Barry K.W."/>
            <person name="Belfiori B."/>
            <person name="Cichocki N."/>
            <person name="Clum A."/>
            <person name="Dockter R.B."/>
            <person name="Fauchery L."/>
            <person name="Guy J."/>
            <person name="Iotti M."/>
            <person name="Le Tacon F."/>
            <person name="Lindquist E.A."/>
            <person name="Lipzen A."/>
            <person name="Malagnac F."/>
            <person name="Mello A."/>
            <person name="Molinier V."/>
            <person name="Miyauchi S."/>
            <person name="Poulain J."/>
            <person name="Riccioni C."/>
            <person name="Rubini A."/>
            <person name="Sitrit Y."/>
            <person name="Splivallo R."/>
            <person name="Traeger S."/>
            <person name="Wang M."/>
            <person name="Zifcakova L."/>
            <person name="Wipf D."/>
            <person name="Zambonelli A."/>
            <person name="Paolocci F."/>
            <person name="Nowrousian M."/>
            <person name="Ottonello S."/>
            <person name="Baldrian P."/>
            <person name="Spatafora J.W."/>
            <person name="Henrissat B."/>
            <person name="Nagy L.G."/>
            <person name="Aury J.M."/>
            <person name="Wincker P."/>
            <person name="Grigoriev I.V."/>
            <person name="Bonfante P."/>
            <person name="Martin F.M."/>
        </authorList>
    </citation>
    <scope>NUCLEOTIDE SEQUENCE [LARGE SCALE GENOMIC DNA]</scope>
    <source>
        <strain evidence="2 3">120613-1</strain>
    </source>
</reference>
<dbReference type="EMBL" id="ML120361">
    <property type="protein sequence ID" value="RPB03662.1"/>
    <property type="molecule type" value="Genomic_DNA"/>
</dbReference>
<dbReference type="Proteomes" id="UP000276215">
    <property type="component" value="Unassembled WGS sequence"/>
</dbReference>
<gene>
    <name evidence="2" type="ORF">L873DRAFT_1800135</name>
</gene>
<feature type="signal peptide" evidence="1">
    <location>
        <begin position="1"/>
        <end position="19"/>
    </location>
</feature>
<sequence>MFSLKNLIFQVLIPTIVFAALTTCSPLDRLSNEVSRRSDAAAGNTTPGFENMKILDM</sequence>
<feature type="chain" id="PRO_5018104436" evidence="1">
    <location>
        <begin position="20"/>
        <end position="57"/>
    </location>
</feature>
<protein>
    <submittedName>
        <fullName evidence="2">Uncharacterized protein</fullName>
    </submittedName>
</protein>
<keyword evidence="3" id="KW-1185">Reference proteome</keyword>
<name>A0A3N4K382_9PEZI</name>
<evidence type="ECO:0000256" key="1">
    <source>
        <dbReference type="SAM" id="SignalP"/>
    </source>
</evidence>
<keyword evidence="1" id="KW-0732">Signal</keyword>
<organism evidence="2 3">
    <name type="scientific">Choiromyces venosus 120613-1</name>
    <dbReference type="NCBI Taxonomy" id="1336337"/>
    <lineage>
        <taxon>Eukaryota</taxon>
        <taxon>Fungi</taxon>
        <taxon>Dikarya</taxon>
        <taxon>Ascomycota</taxon>
        <taxon>Pezizomycotina</taxon>
        <taxon>Pezizomycetes</taxon>
        <taxon>Pezizales</taxon>
        <taxon>Tuberaceae</taxon>
        <taxon>Choiromyces</taxon>
    </lineage>
</organism>
<accession>A0A3N4K382</accession>
<feature type="non-terminal residue" evidence="2">
    <location>
        <position position="57"/>
    </location>
</feature>
<proteinExistence type="predicted"/>
<evidence type="ECO:0000313" key="3">
    <source>
        <dbReference type="Proteomes" id="UP000276215"/>
    </source>
</evidence>
<dbReference type="AlphaFoldDB" id="A0A3N4K382"/>
<evidence type="ECO:0000313" key="2">
    <source>
        <dbReference type="EMBL" id="RPB03662.1"/>
    </source>
</evidence>